<dbReference type="Proteomes" id="UP000256964">
    <property type="component" value="Unassembled WGS sequence"/>
</dbReference>
<dbReference type="Pfam" id="PF08539">
    <property type="entry name" value="HbrB"/>
    <property type="match status" value="1"/>
</dbReference>
<evidence type="ECO:0000256" key="1">
    <source>
        <dbReference type="SAM" id="MobiDB-lite"/>
    </source>
</evidence>
<gene>
    <name evidence="2" type="ORF">OH76DRAFT_1328794</name>
</gene>
<sequence>SPAPSSMAAPTNQPNKGHASPSKASSSRTYDSKLVSREMHRLGNLAHLPSLAPSSSAPQSTIALNMAPSSAPSIASTLSGESPWASLHVLILPLFNREPLRCPIEDLNQLVRRHIQTVVSAAPGKAVATLENDTFELIATGMVTLDSKLSGVEDDQLILHIVELWSFFWNQVLPYLEGALLPLQTDPLLSSLYRIPKAHRPTSPTQNGKSAGVPTTTAAGQIDVRALALVSFRDRIILPLFPRLHARLTMSKDEHMLGTEAQQARLQQMLLVLVSQRAPLLASLSLTAPPPQPTAGEAAITRLLRALHAPLATIAPRHTRMTAASGAPSFLSAGLPRDRRGRIAQKADLGTGAGREGETDTPRGGVSFADPGRERDKELLESLRSPDPENSTRMSMGGWGLGVGKEEHSAEEEDEENMDWDQAQ</sequence>
<feature type="region of interest" description="Disordered" evidence="1">
    <location>
        <begin position="1"/>
        <end position="33"/>
    </location>
</feature>
<keyword evidence="3" id="KW-1185">Reference proteome</keyword>
<dbReference type="InterPro" id="IPR013745">
    <property type="entry name" value="Bit61/PRR5"/>
</dbReference>
<dbReference type="PANTHER" id="PTHR32428:SF2">
    <property type="entry name" value="TARGET OF RAPAMYCIN COMPLEX 2 SUBUNIT BIT61-RELATED"/>
    <property type="match status" value="1"/>
</dbReference>
<organism evidence="2 3">
    <name type="scientific">Lentinus brumalis</name>
    <dbReference type="NCBI Taxonomy" id="2498619"/>
    <lineage>
        <taxon>Eukaryota</taxon>
        <taxon>Fungi</taxon>
        <taxon>Dikarya</taxon>
        <taxon>Basidiomycota</taxon>
        <taxon>Agaricomycotina</taxon>
        <taxon>Agaricomycetes</taxon>
        <taxon>Polyporales</taxon>
        <taxon>Polyporaceae</taxon>
        <taxon>Lentinus</taxon>
    </lineage>
</organism>
<dbReference type="OrthoDB" id="2290221at2759"/>
<dbReference type="STRING" id="139420.A0A371D3M0"/>
<proteinExistence type="predicted"/>
<dbReference type="GO" id="GO:0031932">
    <property type="term" value="C:TORC2 complex"/>
    <property type="evidence" value="ECO:0007669"/>
    <property type="project" value="TreeGrafter"/>
</dbReference>
<feature type="compositionally biased region" description="Acidic residues" evidence="1">
    <location>
        <begin position="409"/>
        <end position="424"/>
    </location>
</feature>
<dbReference type="PANTHER" id="PTHR32428">
    <property type="entry name" value="TARGET OF RAPAMYCIN COMPLEX 2 SUBUNIT BIT61-RELATED"/>
    <property type="match status" value="1"/>
</dbReference>
<dbReference type="EMBL" id="KZ857421">
    <property type="protein sequence ID" value="RDX47128.1"/>
    <property type="molecule type" value="Genomic_DNA"/>
</dbReference>
<protein>
    <submittedName>
        <fullName evidence="2">HbrB-domain-containing protein</fullName>
    </submittedName>
</protein>
<name>A0A371D3M0_9APHY</name>
<feature type="non-terminal residue" evidence="2">
    <location>
        <position position="424"/>
    </location>
</feature>
<reference evidence="2 3" key="1">
    <citation type="journal article" date="2018" name="Biotechnol. Biofuels">
        <title>Integrative visual omics of the white-rot fungus Polyporus brumalis exposes the biotechnological potential of its oxidative enzymes for delignifying raw plant biomass.</title>
        <authorList>
            <person name="Miyauchi S."/>
            <person name="Rancon A."/>
            <person name="Drula E."/>
            <person name="Hage H."/>
            <person name="Chaduli D."/>
            <person name="Favel A."/>
            <person name="Grisel S."/>
            <person name="Henrissat B."/>
            <person name="Herpoel-Gimbert I."/>
            <person name="Ruiz-Duenas F.J."/>
            <person name="Chevret D."/>
            <person name="Hainaut M."/>
            <person name="Lin J."/>
            <person name="Wang M."/>
            <person name="Pangilinan J."/>
            <person name="Lipzen A."/>
            <person name="Lesage-Meessen L."/>
            <person name="Navarro D."/>
            <person name="Riley R."/>
            <person name="Grigoriev I.V."/>
            <person name="Zhou S."/>
            <person name="Raouche S."/>
            <person name="Rosso M.N."/>
        </authorList>
    </citation>
    <scope>NUCLEOTIDE SEQUENCE [LARGE SCALE GENOMIC DNA]</scope>
    <source>
        <strain evidence="2 3">BRFM 1820</strain>
    </source>
</reference>
<feature type="region of interest" description="Disordered" evidence="1">
    <location>
        <begin position="318"/>
        <end position="424"/>
    </location>
</feature>
<dbReference type="GO" id="GO:0038203">
    <property type="term" value="P:TORC2 signaling"/>
    <property type="evidence" value="ECO:0007669"/>
    <property type="project" value="TreeGrafter"/>
</dbReference>
<accession>A0A371D3M0</accession>
<evidence type="ECO:0000313" key="2">
    <source>
        <dbReference type="EMBL" id="RDX47128.1"/>
    </source>
</evidence>
<evidence type="ECO:0000313" key="3">
    <source>
        <dbReference type="Proteomes" id="UP000256964"/>
    </source>
</evidence>
<feature type="non-terminal residue" evidence="2">
    <location>
        <position position="1"/>
    </location>
</feature>
<feature type="compositionally biased region" description="Basic and acidic residues" evidence="1">
    <location>
        <begin position="371"/>
        <end position="387"/>
    </location>
</feature>
<dbReference type="AlphaFoldDB" id="A0A371D3M0"/>